<feature type="region of interest" description="Disordered" evidence="1">
    <location>
        <begin position="1"/>
        <end position="43"/>
    </location>
</feature>
<keyword evidence="3" id="KW-1185">Reference proteome</keyword>
<dbReference type="Proteomes" id="UP000199296">
    <property type="component" value="Unassembled WGS sequence"/>
</dbReference>
<protein>
    <submittedName>
        <fullName evidence="2">Uncharacterized protein</fullName>
    </submittedName>
</protein>
<name>A0A1G7VTY2_9FLAO</name>
<evidence type="ECO:0000313" key="3">
    <source>
        <dbReference type="Proteomes" id="UP000199296"/>
    </source>
</evidence>
<dbReference type="EMBL" id="FNCW01000004">
    <property type="protein sequence ID" value="SDG63233.1"/>
    <property type="molecule type" value="Genomic_DNA"/>
</dbReference>
<accession>A0A1G7VTY2</accession>
<sequence length="91" mass="9989">MTEESNEILKQNYIQTRNDSSPPRVRYARGNPAVPKALGGGIETGRPALPKAIGIGEGHAPDINNPVSPEFSLLLFLYLESWFLPKLNSVE</sequence>
<organism evidence="2 3">
    <name type="scientific">Psychroflexus sediminis</name>
    <dbReference type="NCBI Taxonomy" id="470826"/>
    <lineage>
        <taxon>Bacteria</taxon>
        <taxon>Pseudomonadati</taxon>
        <taxon>Bacteroidota</taxon>
        <taxon>Flavobacteriia</taxon>
        <taxon>Flavobacteriales</taxon>
        <taxon>Flavobacteriaceae</taxon>
        <taxon>Psychroflexus</taxon>
    </lineage>
</organism>
<gene>
    <name evidence="2" type="ORF">SAMN04488027_104157</name>
</gene>
<evidence type="ECO:0000313" key="2">
    <source>
        <dbReference type="EMBL" id="SDG63233.1"/>
    </source>
</evidence>
<feature type="compositionally biased region" description="Polar residues" evidence="1">
    <location>
        <begin position="8"/>
        <end position="21"/>
    </location>
</feature>
<dbReference type="AlphaFoldDB" id="A0A1G7VTY2"/>
<reference evidence="2 3" key="1">
    <citation type="submission" date="2016-10" db="EMBL/GenBank/DDBJ databases">
        <authorList>
            <person name="de Groot N.N."/>
        </authorList>
    </citation>
    <scope>NUCLEOTIDE SEQUENCE [LARGE SCALE GENOMIC DNA]</scope>
    <source>
        <strain evidence="2 3">DSM 19803</strain>
    </source>
</reference>
<evidence type="ECO:0000256" key="1">
    <source>
        <dbReference type="SAM" id="MobiDB-lite"/>
    </source>
</evidence>
<proteinExistence type="predicted"/>